<dbReference type="OMA" id="ELIMCIA"/>
<feature type="region of interest" description="Disordered" evidence="5">
    <location>
        <begin position="375"/>
        <end position="404"/>
    </location>
</feature>
<feature type="transmembrane region" description="Helical" evidence="6">
    <location>
        <begin position="108"/>
        <end position="131"/>
    </location>
</feature>
<evidence type="ECO:0000256" key="4">
    <source>
        <dbReference type="ARBA" id="ARBA00023136"/>
    </source>
</evidence>
<evidence type="ECO:0000256" key="2">
    <source>
        <dbReference type="ARBA" id="ARBA00022692"/>
    </source>
</evidence>
<evidence type="ECO:0000313" key="8">
    <source>
        <dbReference type="Proteomes" id="UP000012174"/>
    </source>
</evidence>
<feature type="compositionally biased region" description="Basic and acidic residues" evidence="5">
    <location>
        <begin position="377"/>
        <end position="404"/>
    </location>
</feature>
<proteinExistence type="predicted"/>
<dbReference type="PANTHER" id="PTHR48022">
    <property type="entry name" value="PLASTIDIC GLUCOSE TRANSPORTER 4"/>
    <property type="match status" value="1"/>
</dbReference>
<accession>M7TZN4</accession>
<organism evidence="7 8">
    <name type="scientific">Eutypa lata (strain UCR-EL1)</name>
    <name type="common">Grapevine dieback disease fungus</name>
    <name type="synonym">Eutypa armeniacae</name>
    <dbReference type="NCBI Taxonomy" id="1287681"/>
    <lineage>
        <taxon>Eukaryota</taxon>
        <taxon>Fungi</taxon>
        <taxon>Dikarya</taxon>
        <taxon>Ascomycota</taxon>
        <taxon>Pezizomycotina</taxon>
        <taxon>Sordariomycetes</taxon>
        <taxon>Xylariomycetidae</taxon>
        <taxon>Xylariales</taxon>
        <taxon>Diatrypaceae</taxon>
        <taxon>Eutypa</taxon>
    </lineage>
</organism>
<keyword evidence="4 6" id="KW-0472">Membrane</keyword>
<dbReference type="Proteomes" id="UP000012174">
    <property type="component" value="Unassembled WGS sequence"/>
</dbReference>
<dbReference type="GO" id="GO:0005351">
    <property type="term" value="F:carbohydrate:proton symporter activity"/>
    <property type="evidence" value="ECO:0007669"/>
    <property type="project" value="TreeGrafter"/>
</dbReference>
<keyword evidence="2 6" id="KW-0812">Transmembrane</keyword>
<dbReference type="Pfam" id="PF00083">
    <property type="entry name" value="Sugar_tr"/>
    <property type="match status" value="2"/>
</dbReference>
<dbReference type="InterPro" id="IPR005828">
    <property type="entry name" value="MFS_sugar_transport-like"/>
</dbReference>
<evidence type="ECO:0000256" key="6">
    <source>
        <dbReference type="SAM" id="Phobius"/>
    </source>
</evidence>
<feature type="transmembrane region" description="Helical" evidence="6">
    <location>
        <begin position="15"/>
        <end position="35"/>
    </location>
</feature>
<sequence length="404" mass="45172">MGITGEATLQSTVTAIYDVGCFLGAISTIWIGEKFGRKNTIVWLDPYFRLIGTTIMSVGAVLQIAAYSYSQMMVGRIVAGIGNGINTSIVDGTGNWVTYGMSFATGSVVWRFPLALQFLFIIILYATVPWLPESPRWLIAKGRKEEANIILADLEAKDVLDPYVISQAKDIQWAVDFERENAIPWSMLLRGKTGKNGGTWTIRRLLLGMGSQAMQQFSGINVTSYYLPLVLISSVGLEEKLARLLAACNSLSYLLFSLIGIPNVERWGRRKMMMYAASGQFFCYLIITVCIRYNEDTSIGTGPQTQWYFLYPETADRSLEDIDRFFMANQSIFVHNDPDAKSSKRPERYIVQEHEEVNRISHTDPGDVQAALNRVGAAEHSDEGRKDEETGLKTDHSHVEKTSP</sequence>
<keyword evidence="3 6" id="KW-1133">Transmembrane helix</keyword>
<reference evidence="8" key="1">
    <citation type="journal article" date="2013" name="Genome Announc.">
        <title>Draft genome sequence of the grapevine dieback fungus Eutypa lata UCR-EL1.</title>
        <authorList>
            <person name="Blanco-Ulate B."/>
            <person name="Rolshausen P.E."/>
            <person name="Cantu D."/>
        </authorList>
    </citation>
    <scope>NUCLEOTIDE SEQUENCE [LARGE SCALE GENOMIC DNA]</scope>
    <source>
        <strain evidence="8">UCR-EL1</strain>
    </source>
</reference>
<dbReference type="PANTHER" id="PTHR48022:SF26">
    <property type="entry name" value="MAJOR FACILITATOR SUPERFAMILY (MFS) PROFILE DOMAIN-CONTAINING PROTEIN-RELATED"/>
    <property type="match status" value="1"/>
</dbReference>
<comment type="subcellular location">
    <subcellularLocation>
        <location evidence="1">Membrane</location>
        <topology evidence="1">Multi-pass membrane protein</topology>
    </subcellularLocation>
</comment>
<feature type="transmembrane region" description="Helical" evidence="6">
    <location>
        <begin position="47"/>
        <end position="69"/>
    </location>
</feature>
<protein>
    <submittedName>
        <fullName evidence="7">Putative sugar transporter protein</fullName>
    </submittedName>
</protein>
<dbReference type="InterPro" id="IPR036259">
    <property type="entry name" value="MFS_trans_sf"/>
</dbReference>
<keyword evidence="7" id="KW-0762">Sugar transport</keyword>
<evidence type="ECO:0000256" key="3">
    <source>
        <dbReference type="ARBA" id="ARBA00022989"/>
    </source>
</evidence>
<keyword evidence="8" id="KW-1185">Reference proteome</keyword>
<name>M7TZN4_EUTLA</name>
<gene>
    <name evidence="7" type="ORF">UCREL1_845</name>
</gene>
<dbReference type="eggNOG" id="KOG0254">
    <property type="taxonomic scope" value="Eukaryota"/>
</dbReference>
<dbReference type="GO" id="GO:0016020">
    <property type="term" value="C:membrane"/>
    <property type="evidence" value="ECO:0007669"/>
    <property type="project" value="UniProtKB-SubCell"/>
</dbReference>
<dbReference type="EMBL" id="KB705518">
    <property type="protein sequence ID" value="EMR72110.1"/>
    <property type="molecule type" value="Genomic_DNA"/>
</dbReference>
<evidence type="ECO:0000313" key="7">
    <source>
        <dbReference type="EMBL" id="EMR72110.1"/>
    </source>
</evidence>
<dbReference type="KEGG" id="ela:UCREL1_845"/>
<dbReference type="SUPFAM" id="SSF103473">
    <property type="entry name" value="MFS general substrate transporter"/>
    <property type="match status" value="1"/>
</dbReference>
<dbReference type="Gene3D" id="1.20.1250.20">
    <property type="entry name" value="MFS general substrate transporter like domains"/>
    <property type="match status" value="2"/>
</dbReference>
<evidence type="ECO:0000256" key="1">
    <source>
        <dbReference type="ARBA" id="ARBA00004141"/>
    </source>
</evidence>
<dbReference type="AlphaFoldDB" id="M7TZN4"/>
<dbReference type="InterPro" id="IPR050360">
    <property type="entry name" value="MFS_Sugar_Transporters"/>
</dbReference>
<evidence type="ECO:0000256" key="5">
    <source>
        <dbReference type="SAM" id="MobiDB-lite"/>
    </source>
</evidence>
<dbReference type="HOGENOM" id="CLU_001265_30_3_1"/>
<dbReference type="OrthoDB" id="6339427at2759"/>
<keyword evidence="7" id="KW-0813">Transport</keyword>